<evidence type="ECO:0000313" key="3">
    <source>
        <dbReference type="EMBL" id="KHK99309.1"/>
    </source>
</evidence>
<keyword evidence="1" id="KW-0812">Transmembrane</keyword>
<feature type="transmembrane region" description="Helical" evidence="1">
    <location>
        <begin position="283"/>
        <end position="303"/>
    </location>
</feature>
<dbReference type="GO" id="GO:0016747">
    <property type="term" value="F:acyltransferase activity, transferring groups other than amino-acyl groups"/>
    <property type="evidence" value="ECO:0007669"/>
    <property type="project" value="InterPro"/>
</dbReference>
<evidence type="ECO:0000259" key="2">
    <source>
        <dbReference type="Pfam" id="PF01757"/>
    </source>
</evidence>
<dbReference type="InterPro" id="IPR050879">
    <property type="entry name" value="Acyltransferase_3"/>
</dbReference>
<proteinExistence type="predicted"/>
<dbReference type="RefSeq" id="WP_039395917.1">
    <property type="nucleotide sequence ID" value="NZ_JTDK01000003.1"/>
</dbReference>
<gene>
    <name evidence="3" type="ORF">LK09_03235</name>
</gene>
<reference evidence="3 4" key="1">
    <citation type="submission" date="2014-11" db="EMBL/GenBank/DDBJ databases">
        <title>Genome sequence of Microbacterium mangrovi MUSC 115(T).</title>
        <authorList>
            <person name="Lee L.-H."/>
        </authorList>
    </citation>
    <scope>NUCLEOTIDE SEQUENCE [LARGE SCALE GENOMIC DNA]</scope>
    <source>
        <strain evidence="3 4">MUSC 115</strain>
    </source>
</reference>
<feature type="transmembrane region" description="Helical" evidence="1">
    <location>
        <begin position="80"/>
        <end position="101"/>
    </location>
</feature>
<keyword evidence="1" id="KW-0472">Membrane</keyword>
<feature type="transmembrane region" description="Helical" evidence="1">
    <location>
        <begin position="144"/>
        <end position="160"/>
    </location>
</feature>
<comment type="caution">
    <text evidence="3">The sequence shown here is derived from an EMBL/GenBank/DDBJ whole genome shotgun (WGS) entry which is preliminary data.</text>
</comment>
<dbReference type="PANTHER" id="PTHR23028">
    <property type="entry name" value="ACETYLTRANSFERASE"/>
    <property type="match status" value="1"/>
</dbReference>
<evidence type="ECO:0000256" key="1">
    <source>
        <dbReference type="SAM" id="Phobius"/>
    </source>
</evidence>
<keyword evidence="4" id="KW-1185">Reference proteome</keyword>
<dbReference type="AlphaFoldDB" id="A0A0B2A744"/>
<feature type="transmembrane region" description="Helical" evidence="1">
    <location>
        <begin position="244"/>
        <end position="262"/>
    </location>
</feature>
<organism evidence="3 4">
    <name type="scientific">Microbacterium mangrovi</name>
    <dbReference type="NCBI Taxonomy" id="1348253"/>
    <lineage>
        <taxon>Bacteria</taxon>
        <taxon>Bacillati</taxon>
        <taxon>Actinomycetota</taxon>
        <taxon>Actinomycetes</taxon>
        <taxon>Micrococcales</taxon>
        <taxon>Microbacteriaceae</taxon>
        <taxon>Microbacterium</taxon>
    </lineage>
</organism>
<feature type="transmembrane region" description="Helical" evidence="1">
    <location>
        <begin position="219"/>
        <end position="238"/>
    </location>
</feature>
<dbReference type="InterPro" id="IPR002656">
    <property type="entry name" value="Acyl_transf_3_dom"/>
</dbReference>
<dbReference type="GO" id="GO:0009103">
    <property type="term" value="P:lipopolysaccharide biosynthetic process"/>
    <property type="evidence" value="ECO:0007669"/>
    <property type="project" value="TreeGrafter"/>
</dbReference>
<feature type="transmembrane region" description="Helical" evidence="1">
    <location>
        <begin position="40"/>
        <end position="60"/>
    </location>
</feature>
<dbReference type="GO" id="GO:0016020">
    <property type="term" value="C:membrane"/>
    <property type="evidence" value="ECO:0007669"/>
    <property type="project" value="TreeGrafter"/>
</dbReference>
<feature type="transmembrane region" description="Helical" evidence="1">
    <location>
        <begin position="12"/>
        <end position="34"/>
    </location>
</feature>
<dbReference type="Proteomes" id="UP000031030">
    <property type="component" value="Unassembled WGS sequence"/>
</dbReference>
<keyword evidence="1" id="KW-1133">Transmembrane helix</keyword>
<feature type="domain" description="Acyltransferase 3" evidence="2">
    <location>
        <begin position="14"/>
        <end position="325"/>
    </location>
</feature>
<sequence>MTDDAQKQGSGYVPALDGLRAIAVGGVFLLHLAAAYFPGGAFGVDVFFVLSAFLITGLLLKEVDATGRVDFPAFYWRRAFRLLPALLVWIVLASTTAVLAGQAAKVPWSAAGALFYFSDFLQAWTDWVATAFDQAWSLSVEEQFYFIWPALLVLVILRATPRAQRWFLSLSVVAAAAFAFTDPNYFLPTAHLLPLVIGCWAAEQRARGCSPWVGTVARLRWVGIPALLVFVVAALILPPTPVDHVVFLVVAVASTVVVLNVTSGERTVAARILGSPVPRWLGARSYGIYLYGLTLMQLVPLLTGLRLTYAAPVDVVLTLVVVAVSYRYLESPVRRWGRRWLSRKSDRRPDAATA</sequence>
<feature type="transmembrane region" description="Helical" evidence="1">
    <location>
        <begin position="309"/>
        <end position="329"/>
    </location>
</feature>
<accession>A0A0B2A744</accession>
<evidence type="ECO:0000313" key="4">
    <source>
        <dbReference type="Proteomes" id="UP000031030"/>
    </source>
</evidence>
<dbReference type="EMBL" id="JTDK01000003">
    <property type="protein sequence ID" value="KHK99309.1"/>
    <property type="molecule type" value="Genomic_DNA"/>
</dbReference>
<name>A0A0B2A744_9MICO</name>
<dbReference type="PANTHER" id="PTHR23028:SF53">
    <property type="entry name" value="ACYL_TRANSF_3 DOMAIN-CONTAINING PROTEIN"/>
    <property type="match status" value="1"/>
</dbReference>
<protein>
    <recommendedName>
        <fullName evidence="2">Acyltransferase 3 domain-containing protein</fullName>
    </recommendedName>
</protein>
<dbReference type="Pfam" id="PF01757">
    <property type="entry name" value="Acyl_transf_3"/>
    <property type="match status" value="1"/>
</dbReference>
<dbReference type="STRING" id="1348253.LK09_03235"/>